<evidence type="ECO:0000313" key="5">
    <source>
        <dbReference type="Proteomes" id="UP000474042"/>
    </source>
</evidence>
<dbReference type="Proteomes" id="UP000515243">
    <property type="component" value="Chromosome 1"/>
</dbReference>
<dbReference type="EMBL" id="BKBC01000037">
    <property type="protein sequence ID" value="GEQ21979.1"/>
    <property type="molecule type" value="Genomic_DNA"/>
</dbReference>
<organism evidence="1 4">
    <name type="scientific">Clostridium butyricum</name>
    <dbReference type="NCBI Taxonomy" id="1492"/>
    <lineage>
        <taxon>Bacteria</taxon>
        <taxon>Bacillati</taxon>
        <taxon>Bacillota</taxon>
        <taxon>Clostridia</taxon>
        <taxon>Eubacteriales</taxon>
        <taxon>Clostridiaceae</taxon>
        <taxon>Clostridium</taxon>
    </lineage>
</organism>
<dbReference type="PANTHER" id="PTHR36441:SF1">
    <property type="entry name" value="DUF503 DOMAIN-CONTAINING PROTEIN"/>
    <property type="match status" value="1"/>
</dbReference>
<dbReference type="SUPFAM" id="SSF103007">
    <property type="entry name" value="Hypothetical protein TT1725"/>
    <property type="match status" value="1"/>
</dbReference>
<accession>A0A0Q0TLB1</accession>
<dbReference type="Proteomes" id="UP000321089">
    <property type="component" value="Unassembled WGS sequence"/>
</dbReference>
<dbReference type="EMBL" id="WOFV02000199">
    <property type="protein sequence ID" value="NAS20050.1"/>
    <property type="molecule type" value="Genomic_DNA"/>
</dbReference>
<evidence type="ECO:0000313" key="1">
    <source>
        <dbReference type="EMBL" id="GEQ21979.1"/>
    </source>
</evidence>
<sequence length="95" mass="10763">MKILIMKITLRAPWVHSLKEKRMIVKSLIQKLKNKFNISVAEVENQDIHSTIDIGITGLAGNSAQADSIMEHIITFVENNTDAEIVQIEKDEDTF</sequence>
<dbReference type="RefSeq" id="WP_035763747.1">
    <property type="nucleotide sequence ID" value="NZ_AP019716.1"/>
</dbReference>
<reference evidence="3 6" key="1">
    <citation type="submission" date="2019-05" db="EMBL/GenBank/DDBJ databases">
        <authorList>
            <person name="Schori C."/>
            <person name="Ahrens C."/>
        </authorList>
    </citation>
    <scope>NUCLEOTIDE SEQUENCE [LARGE SCALE GENOMIC DNA]</scope>
    <source>
        <strain evidence="3 6">DSM 10702</strain>
    </source>
</reference>
<dbReference type="InterPro" id="IPR036746">
    <property type="entry name" value="TT1725-like_sf"/>
</dbReference>
<name>A0A0Q0TLB1_CLOBU</name>
<reference evidence="2 5" key="3">
    <citation type="submission" date="2020-01" db="EMBL/GenBank/DDBJ databases">
        <title>Genome sequence of a 1,3-propanediol producer, Clostridium butyricum S3.</title>
        <authorList>
            <person name="Zhou J."/>
        </authorList>
    </citation>
    <scope>NUCLEOTIDE SEQUENCE [LARGE SCALE GENOMIC DNA]</scope>
    <source>
        <strain evidence="2 5">S3</strain>
    </source>
</reference>
<evidence type="ECO:0000313" key="3">
    <source>
        <dbReference type="EMBL" id="QMW90617.1"/>
    </source>
</evidence>
<evidence type="ECO:0000313" key="6">
    <source>
        <dbReference type="Proteomes" id="UP000515243"/>
    </source>
</evidence>
<dbReference type="Pfam" id="PF04456">
    <property type="entry name" value="DUF503"/>
    <property type="match status" value="1"/>
</dbReference>
<dbReference type="GeneID" id="92943798"/>
<proteinExistence type="predicted"/>
<reference evidence="1 4" key="2">
    <citation type="submission" date="2019-07" db="EMBL/GenBank/DDBJ databases">
        <title>Whole genome shotgun sequence of Clostridium butyricum NBRC 3858.</title>
        <authorList>
            <person name="Hosoyama A."/>
            <person name="Uohara A."/>
            <person name="Ohji S."/>
            <person name="Ichikawa N."/>
        </authorList>
    </citation>
    <scope>NUCLEOTIDE SEQUENCE [LARGE SCALE GENOMIC DNA]</scope>
    <source>
        <strain evidence="1 4">NBRC 3858</strain>
    </source>
</reference>
<evidence type="ECO:0000313" key="2">
    <source>
        <dbReference type="EMBL" id="NAS20050.1"/>
    </source>
</evidence>
<dbReference type="Proteomes" id="UP000474042">
    <property type="component" value="Unassembled WGS sequence"/>
</dbReference>
<dbReference type="Gene3D" id="3.30.70.1120">
    <property type="entry name" value="TT1725-like"/>
    <property type="match status" value="1"/>
</dbReference>
<protein>
    <submittedName>
        <fullName evidence="3">DUF503 domain-containing protein</fullName>
    </submittedName>
    <submittedName>
        <fullName evidence="2">DUF503 family protein</fullName>
    </submittedName>
</protein>
<dbReference type="AlphaFoldDB" id="A0A0Q0TLB1"/>
<dbReference type="EMBL" id="CP040626">
    <property type="protein sequence ID" value="QMW90617.1"/>
    <property type="molecule type" value="Genomic_DNA"/>
</dbReference>
<dbReference type="PANTHER" id="PTHR36441">
    <property type="entry name" value="HYPOTHETICAL CYTOSOLIC PROTEIN"/>
    <property type="match status" value="1"/>
</dbReference>
<dbReference type="InterPro" id="IPR007546">
    <property type="entry name" value="DUF503"/>
</dbReference>
<gene>
    <name evidence="1" type="ORF">CBU02nite_24850</name>
    <name evidence="3" type="ORF">FF104_06485</name>
    <name evidence="2" type="ORF">GND98_020155</name>
</gene>
<evidence type="ECO:0000313" key="4">
    <source>
        <dbReference type="Proteomes" id="UP000321089"/>
    </source>
</evidence>